<dbReference type="InterPro" id="IPR011990">
    <property type="entry name" value="TPR-like_helical_dom_sf"/>
</dbReference>
<dbReference type="SMART" id="SM00028">
    <property type="entry name" value="TPR"/>
    <property type="match status" value="4"/>
</dbReference>
<dbReference type="EMBL" id="KX237777">
    <property type="protein sequence ID" value="AOG62266.1"/>
    <property type="molecule type" value="Genomic_DNA"/>
</dbReference>
<sequence>MDLQDFVQQEGGSEEDKIAAWNLFQQAYEFQMQGKLDEAVSYYKQSLEKFPTAEAHTFLGWTYSFRGQLSEAIEECHLAIKIDPDFGNPYNDIGAYLIEMDQLNEAISWFERATNAKRYESPAFPHMNLGRVYERKGDWDEAIMSYKQAITLNPKYLAAKQAMMRLIGLMN</sequence>
<proteinExistence type="predicted"/>
<dbReference type="Pfam" id="PF13432">
    <property type="entry name" value="TPR_16"/>
    <property type="match status" value="1"/>
</dbReference>
<dbReference type="Pfam" id="PF13181">
    <property type="entry name" value="TPR_8"/>
    <property type="match status" value="1"/>
</dbReference>
<reference evidence="1" key="1">
    <citation type="journal article" date="2016" name="Mol. Ecol.">
        <title>Evolution and Function of Eukaryotic-like Proteins (ELPs) from sponge symbionts.</title>
        <authorList>
            <person name="Reynolds D."/>
            <person name="Thomas T."/>
        </authorList>
    </citation>
    <scope>NUCLEOTIDE SEQUENCE</scope>
</reference>
<dbReference type="Pfam" id="PF00515">
    <property type="entry name" value="TPR_1"/>
    <property type="match status" value="1"/>
</dbReference>
<dbReference type="GO" id="GO:0016757">
    <property type="term" value="F:glycosyltransferase activity"/>
    <property type="evidence" value="ECO:0007669"/>
    <property type="project" value="TreeGrafter"/>
</dbReference>
<dbReference type="InterPro" id="IPR019734">
    <property type="entry name" value="TPR_rpt"/>
</dbReference>
<dbReference type="PROSITE" id="PS50005">
    <property type="entry name" value="TPR"/>
    <property type="match status" value="2"/>
</dbReference>
<evidence type="ECO:0000313" key="1">
    <source>
        <dbReference type="EMBL" id="AOG62266.1"/>
    </source>
</evidence>
<name>A0A1B3SNY0_9ZZZZ</name>
<dbReference type="Gene3D" id="1.25.40.10">
    <property type="entry name" value="Tetratricopeptide repeat domain"/>
    <property type="match status" value="1"/>
</dbReference>
<dbReference type="PROSITE" id="PS50293">
    <property type="entry name" value="TPR_REGION"/>
    <property type="match status" value="1"/>
</dbReference>
<organism evidence="1">
    <name type="scientific">uncultured organism</name>
    <dbReference type="NCBI Taxonomy" id="155900"/>
    <lineage>
        <taxon>unclassified sequences</taxon>
        <taxon>environmental samples</taxon>
    </lineage>
</organism>
<dbReference type="PANTHER" id="PTHR44998">
    <property type="match status" value="1"/>
</dbReference>
<protein>
    <submittedName>
        <fullName evidence="1">Tetratricopeptide repeat (TPR) containing protein</fullName>
    </submittedName>
</protein>
<dbReference type="AlphaFoldDB" id="A0A1B3SNY0"/>
<dbReference type="PANTHER" id="PTHR44998:SF1">
    <property type="entry name" value="UDP-N-ACETYLGLUCOSAMINE--PEPTIDE N-ACETYLGLUCOSAMINYLTRANSFERASE 110 KDA SUBUNIT"/>
    <property type="match status" value="1"/>
</dbReference>
<accession>A0A1B3SNY0</accession>
<dbReference type="SUPFAM" id="SSF48452">
    <property type="entry name" value="TPR-like"/>
    <property type="match status" value="1"/>
</dbReference>
<dbReference type="GO" id="GO:0006493">
    <property type="term" value="P:protein O-linked glycosylation"/>
    <property type="evidence" value="ECO:0007669"/>
    <property type="project" value="TreeGrafter"/>
</dbReference>